<dbReference type="Proteomes" id="UP000178068">
    <property type="component" value="Unassembled WGS sequence"/>
</dbReference>
<feature type="transmembrane region" description="Helical" evidence="1">
    <location>
        <begin position="52"/>
        <end position="69"/>
    </location>
</feature>
<evidence type="ECO:0000313" key="3">
    <source>
        <dbReference type="Proteomes" id="UP000178068"/>
    </source>
</evidence>
<evidence type="ECO:0000313" key="2">
    <source>
        <dbReference type="EMBL" id="OGY29300.1"/>
    </source>
</evidence>
<comment type="caution">
    <text evidence="2">The sequence shown here is derived from an EMBL/GenBank/DDBJ whole genome shotgun (WGS) entry which is preliminary data.</text>
</comment>
<keyword evidence="1" id="KW-0812">Transmembrane</keyword>
<organism evidence="2 3">
    <name type="scientific">Candidatus Woykebacteria bacterium RIFCSPHIGHO2_12_FULL_45_10</name>
    <dbReference type="NCBI Taxonomy" id="1802603"/>
    <lineage>
        <taxon>Bacteria</taxon>
        <taxon>Candidatus Woykeibacteriota</taxon>
    </lineage>
</organism>
<reference evidence="2 3" key="1">
    <citation type="journal article" date="2016" name="Nat. Commun.">
        <title>Thousands of microbial genomes shed light on interconnected biogeochemical processes in an aquifer system.</title>
        <authorList>
            <person name="Anantharaman K."/>
            <person name="Brown C.T."/>
            <person name="Hug L.A."/>
            <person name="Sharon I."/>
            <person name="Castelle C.J."/>
            <person name="Probst A.J."/>
            <person name="Thomas B.C."/>
            <person name="Singh A."/>
            <person name="Wilkins M.J."/>
            <person name="Karaoz U."/>
            <person name="Brodie E.L."/>
            <person name="Williams K.H."/>
            <person name="Hubbard S.S."/>
            <person name="Banfield J.F."/>
        </authorList>
    </citation>
    <scope>NUCLEOTIDE SEQUENCE [LARGE SCALE GENOMIC DNA]</scope>
</reference>
<evidence type="ECO:0000256" key="1">
    <source>
        <dbReference type="SAM" id="Phobius"/>
    </source>
</evidence>
<keyword evidence="1" id="KW-0472">Membrane</keyword>
<name>A0A1G1WPN5_9BACT</name>
<gene>
    <name evidence="2" type="ORF">A3F35_01165</name>
</gene>
<keyword evidence="1" id="KW-1133">Transmembrane helix</keyword>
<dbReference type="AlphaFoldDB" id="A0A1G1WPN5"/>
<sequence>MAAGAWICFSGTSRFFGRIQFSALPFNSLKVAAGSIGGKEGKEPMNRKDSPVVHLLVLVAAVAILFVLVKPHDSQGDNRQRDSSVAQLSIDLSGLQQKYLELWSQKKETDPQLTADLLETGSNLVLTVRRVERDGGKVDRKVVGQIQLIPLSIGCQSLSTTENDQLLRINIYLQHNHRPMCLDASDSISKAP</sequence>
<accession>A0A1G1WPN5</accession>
<protein>
    <submittedName>
        <fullName evidence="2">Uncharacterized protein</fullName>
    </submittedName>
</protein>
<dbReference type="EMBL" id="MHCZ01000037">
    <property type="protein sequence ID" value="OGY29300.1"/>
    <property type="molecule type" value="Genomic_DNA"/>
</dbReference>
<dbReference type="STRING" id="1802603.A3F35_01165"/>
<proteinExistence type="predicted"/>